<reference evidence="3 4" key="1">
    <citation type="submission" date="2019-03" db="EMBL/GenBank/DDBJ databases">
        <title>Sequencing 23 genomes of Wallemia ichthyophaga.</title>
        <authorList>
            <person name="Gostincar C."/>
        </authorList>
    </citation>
    <scope>NUCLEOTIDE SEQUENCE [LARGE SCALE GENOMIC DNA]</scope>
    <source>
        <strain evidence="3 4">EXF-6200</strain>
    </source>
</reference>
<dbReference type="Proteomes" id="UP000310689">
    <property type="component" value="Unassembled WGS sequence"/>
</dbReference>
<evidence type="ECO:0000256" key="1">
    <source>
        <dbReference type="SAM" id="MobiDB-lite"/>
    </source>
</evidence>
<sequence length="228" mass="24612">MPFADRIVDFLILCLAVAVSHLEIGRCLLNRQLGAKADKESDSDSGNEKDSDSHVQIHKKPPLSVFCHHVQLIVGGVKTSLQTVTVRILVALIISIMLIIQWTVNKIKNGGSSSPSSNSTSATFTNPFKNSEEVEEPGKSNTASKSENTNNDESLPTQNKPSRRHSTLHTSKGEEIETPENKALTDGESEPDPDVVETGPAKKGGGPRRGSLAGEQPEHKNPWSQGAF</sequence>
<feature type="chain" id="PRO_5030101425" evidence="2">
    <location>
        <begin position="21"/>
        <end position="228"/>
    </location>
</feature>
<evidence type="ECO:0000313" key="3">
    <source>
        <dbReference type="EMBL" id="TIB32687.1"/>
    </source>
</evidence>
<accession>A0A4T0GBT3</accession>
<feature type="signal peptide" evidence="2">
    <location>
        <begin position="1"/>
        <end position="20"/>
    </location>
</feature>
<name>A0A4T0GBT3_WALIC</name>
<feature type="compositionally biased region" description="Polar residues" evidence="1">
    <location>
        <begin position="139"/>
        <end position="160"/>
    </location>
</feature>
<dbReference type="EMBL" id="SPOI01000198">
    <property type="protein sequence ID" value="TIB32687.1"/>
    <property type="molecule type" value="Genomic_DNA"/>
</dbReference>
<protein>
    <submittedName>
        <fullName evidence="3">Uncharacterized protein</fullName>
    </submittedName>
</protein>
<keyword evidence="2" id="KW-0732">Signal</keyword>
<evidence type="ECO:0000313" key="4">
    <source>
        <dbReference type="Proteomes" id="UP000310689"/>
    </source>
</evidence>
<gene>
    <name evidence="3" type="ORF">E3P86_03098</name>
</gene>
<feature type="region of interest" description="Disordered" evidence="1">
    <location>
        <begin position="110"/>
        <end position="228"/>
    </location>
</feature>
<feature type="compositionally biased region" description="Low complexity" evidence="1">
    <location>
        <begin position="110"/>
        <end position="128"/>
    </location>
</feature>
<proteinExistence type="predicted"/>
<evidence type="ECO:0000256" key="2">
    <source>
        <dbReference type="SAM" id="SignalP"/>
    </source>
</evidence>
<feature type="compositionally biased region" description="Basic and acidic residues" evidence="1">
    <location>
        <begin position="171"/>
        <end position="185"/>
    </location>
</feature>
<dbReference type="AlphaFoldDB" id="A0A4T0GBT3"/>
<organism evidence="3 4">
    <name type="scientific">Wallemia ichthyophaga</name>
    <dbReference type="NCBI Taxonomy" id="245174"/>
    <lineage>
        <taxon>Eukaryota</taxon>
        <taxon>Fungi</taxon>
        <taxon>Dikarya</taxon>
        <taxon>Basidiomycota</taxon>
        <taxon>Wallemiomycotina</taxon>
        <taxon>Wallemiomycetes</taxon>
        <taxon>Wallemiales</taxon>
        <taxon>Wallemiaceae</taxon>
        <taxon>Wallemia</taxon>
    </lineage>
</organism>
<comment type="caution">
    <text evidence="3">The sequence shown here is derived from an EMBL/GenBank/DDBJ whole genome shotgun (WGS) entry which is preliminary data.</text>
</comment>